<feature type="transmembrane region" description="Helical" evidence="1">
    <location>
        <begin position="98"/>
        <end position="115"/>
    </location>
</feature>
<feature type="transmembrane region" description="Helical" evidence="1">
    <location>
        <begin position="382"/>
        <end position="403"/>
    </location>
</feature>
<dbReference type="OrthoDB" id="8523687at2"/>
<keyword evidence="1" id="KW-0812">Transmembrane</keyword>
<proteinExistence type="predicted"/>
<sequence>MNSSVFTNKAQTYWPGSKISGPILFSMWGLALSDYFIGFNLAAAATVLGWLFVAIEIPRLKAKQRPLILALGIAGMLFSILAWSYGSETTLLELLDEHLKLAMLLTAISFIGLAIKPQASQTSKGLKSYLSTFLGMHFFSSVANFSALPVVGDQVQRNGTVDRLSQSILARGFSLSVLWSPFLSITPLVLEQVPGAYVTNIYPYSIPLAITGLLLTILEARFRYQSRFDNYQGYPMKMATLHLPIMLISSVLLMTWLFPGTSTVILVSIVAVLIPLLIVSGQKGMAEGGQVLKLQVFERISESRTEISLFLCAGLLAAGVKACIGVGLISLPFTETNAMVASICLIAIVMIASLGINQLAVVAIFAGLLADVTTTPTIMGVTYIYATALSMYTSVFSGTNMILRARYGCRSKEILRNQLPFTLLMLAVGIGTLFIMQALGVQ</sequence>
<feature type="transmembrane region" description="Helical" evidence="1">
    <location>
        <begin position="35"/>
        <end position="55"/>
    </location>
</feature>
<feature type="transmembrane region" description="Helical" evidence="1">
    <location>
        <begin position="264"/>
        <end position="286"/>
    </location>
</feature>
<feature type="transmembrane region" description="Helical" evidence="1">
    <location>
        <begin position="307"/>
        <end position="333"/>
    </location>
</feature>
<comment type="caution">
    <text evidence="2">The sequence shown here is derived from an EMBL/GenBank/DDBJ whole genome shotgun (WGS) entry which is preliminary data.</text>
</comment>
<dbReference type="AlphaFoldDB" id="A0A7U8C9D1"/>
<keyword evidence="1" id="KW-0472">Membrane</keyword>
<organism evidence="2 3">
    <name type="scientific">Neptuniibacter caesariensis</name>
    <dbReference type="NCBI Taxonomy" id="207954"/>
    <lineage>
        <taxon>Bacteria</taxon>
        <taxon>Pseudomonadati</taxon>
        <taxon>Pseudomonadota</taxon>
        <taxon>Gammaproteobacteria</taxon>
        <taxon>Oceanospirillales</taxon>
        <taxon>Oceanospirillaceae</taxon>
        <taxon>Neptuniibacter</taxon>
    </lineage>
</organism>
<feature type="transmembrane region" description="Helical" evidence="1">
    <location>
        <begin position="67"/>
        <end position="86"/>
    </location>
</feature>
<accession>A0A7U8C9D1</accession>
<evidence type="ECO:0000313" key="2">
    <source>
        <dbReference type="EMBL" id="EAR62209.1"/>
    </source>
</evidence>
<feature type="transmembrane region" description="Helical" evidence="1">
    <location>
        <begin position="423"/>
        <end position="441"/>
    </location>
</feature>
<protein>
    <recommendedName>
        <fullName evidence="4">Sodium:proton antiporter</fullName>
    </recommendedName>
</protein>
<dbReference type="Proteomes" id="UP000002171">
    <property type="component" value="Unassembled WGS sequence"/>
</dbReference>
<feature type="transmembrane region" description="Helical" evidence="1">
    <location>
        <begin position="201"/>
        <end position="218"/>
    </location>
</feature>
<feature type="transmembrane region" description="Helical" evidence="1">
    <location>
        <begin position="239"/>
        <end position="258"/>
    </location>
</feature>
<keyword evidence="3" id="KW-1185">Reference proteome</keyword>
<keyword evidence="1" id="KW-1133">Transmembrane helix</keyword>
<feature type="transmembrane region" description="Helical" evidence="1">
    <location>
        <begin position="168"/>
        <end position="189"/>
    </location>
</feature>
<evidence type="ECO:0000256" key="1">
    <source>
        <dbReference type="SAM" id="Phobius"/>
    </source>
</evidence>
<feature type="transmembrane region" description="Helical" evidence="1">
    <location>
        <begin position="339"/>
        <end position="370"/>
    </location>
</feature>
<dbReference type="EMBL" id="AAOW01000003">
    <property type="protein sequence ID" value="EAR62209.1"/>
    <property type="molecule type" value="Genomic_DNA"/>
</dbReference>
<evidence type="ECO:0000313" key="3">
    <source>
        <dbReference type="Proteomes" id="UP000002171"/>
    </source>
</evidence>
<name>A0A7U8C9D1_NEPCE</name>
<gene>
    <name evidence="2" type="ORF">MED92_14268</name>
</gene>
<evidence type="ECO:0008006" key="4">
    <source>
        <dbReference type="Google" id="ProtNLM"/>
    </source>
</evidence>
<reference evidence="2 3" key="1">
    <citation type="submission" date="2006-02" db="EMBL/GenBank/DDBJ databases">
        <authorList>
            <person name="Pinhassi J."/>
            <person name="Pedros-Alio C."/>
            <person name="Ferriera S."/>
            <person name="Johnson J."/>
            <person name="Kravitz S."/>
            <person name="Halpern A."/>
            <person name="Remington K."/>
            <person name="Beeson K."/>
            <person name="Tran B."/>
            <person name="Rogers Y.-H."/>
            <person name="Friedman R."/>
            <person name="Venter J.C."/>
        </authorList>
    </citation>
    <scope>NUCLEOTIDE SEQUENCE [LARGE SCALE GENOMIC DNA]</scope>
    <source>
        <strain evidence="2 3">MED92</strain>
    </source>
</reference>